<organism evidence="2 3">
    <name type="scientific">Shewanella pealeana (strain ATCC 700345 / ANG-SQ1)</name>
    <dbReference type="NCBI Taxonomy" id="398579"/>
    <lineage>
        <taxon>Bacteria</taxon>
        <taxon>Pseudomonadati</taxon>
        <taxon>Pseudomonadota</taxon>
        <taxon>Gammaproteobacteria</taxon>
        <taxon>Alteromonadales</taxon>
        <taxon>Shewanellaceae</taxon>
        <taxon>Shewanella</taxon>
    </lineage>
</organism>
<sequence>MRLIIICLLTIMLQGCQSRASTQGPTLPRIDYQVNAAKYSIPTPEDFYQLTDAQVKSIRSFIEQEKFAELSPHRKVYALLESKLDNFDFRGENLYASDSLDSNSGNCMALAMLTYAIAKELDVEISFQVMHTIPVLLGVSGNISVTSDHVRSFLHEQGQDKDSFLGQTNRIRIDYFPDKYDRGGMMIDSDEFFAMFYRNLAADAILDKQLELAYLLLNEALKFNDQYGPAINMQAVVLRQLGELDSAEQLYLYGLVVADEKIDLLSNYHFLLVHSERYQEAEKIKAQLLAFDHHSPYKWYFQARDAMLAKDYSSAKTYLNKFLKNTHYYHKAYFDLARVEYQLGDTFAAKKSLNKALALSAEAKDNDLYQAKLNWLSKTD</sequence>
<gene>
    <name evidence="2" type="ordered locus">Spea_1815</name>
</gene>
<evidence type="ECO:0000313" key="3">
    <source>
        <dbReference type="Proteomes" id="UP000002608"/>
    </source>
</evidence>
<reference evidence="2 3" key="1">
    <citation type="submission" date="2007-10" db="EMBL/GenBank/DDBJ databases">
        <title>Complete sequence of Shewanella pealeana ATCC 700345.</title>
        <authorList>
            <consortium name="US DOE Joint Genome Institute"/>
            <person name="Copeland A."/>
            <person name="Lucas S."/>
            <person name="Lapidus A."/>
            <person name="Barry K."/>
            <person name="Glavina del Rio T."/>
            <person name="Dalin E."/>
            <person name="Tice H."/>
            <person name="Pitluck S."/>
            <person name="Chertkov O."/>
            <person name="Brettin T."/>
            <person name="Bruce D."/>
            <person name="Detter J.C."/>
            <person name="Han C."/>
            <person name="Schmutz J."/>
            <person name="Larimer F."/>
            <person name="Land M."/>
            <person name="Hauser L."/>
            <person name="Kyrpides N."/>
            <person name="Kim E."/>
            <person name="Zhao J.-S.Z."/>
            <person name="Manno D."/>
            <person name="Hawari J."/>
            <person name="Richardson P."/>
        </authorList>
    </citation>
    <scope>NUCLEOTIDE SEQUENCE [LARGE SCALE GENOMIC DNA]</scope>
    <source>
        <strain evidence="3">ATCC 700345 / ANG-SQ1</strain>
    </source>
</reference>
<evidence type="ECO:0000256" key="1">
    <source>
        <dbReference type="SAM" id="SignalP"/>
    </source>
</evidence>
<dbReference type="OrthoDB" id="6254323at2"/>
<dbReference type="InterPro" id="IPR011990">
    <property type="entry name" value="TPR-like_helical_dom_sf"/>
</dbReference>
<dbReference type="eggNOG" id="COG0457">
    <property type="taxonomic scope" value="Bacteria"/>
</dbReference>
<protein>
    <submittedName>
        <fullName evidence="2">Tetratricopeptide TPR_2 repeat protein</fullName>
    </submittedName>
</protein>
<feature type="signal peptide" evidence="1">
    <location>
        <begin position="1"/>
        <end position="20"/>
    </location>
</feature>
<accession>A8H3K1</accession>
<dbReference type="SMART" id="SM00028">
    <property type="entry name" value="TPR"/>
    <property type="match status" value="3"/>
</dbReference>
<dbReference type="RefSeq" id="WP_012155058.1">
    <property type="nucleotide sequence ID" value="NC_009901.1"/>
</dbReference>
<dbReference type="Proteomes" id="UP000002608">
    <property type="component" value="Chromosome"/>
</dbReference>
<dbReference type="KEGG" id="spl:Spea_1815"/>
<dbReference type="AlphaFoldDB" id="A8H3K1"/>
<dbReference type="Gene3D" id="1.25.40.10">
    <property type="entry name" value="Tetratricopeptide repeat domain"/>
    <property type="match status" value="1"/>
</dbReference>
<dbReference type="HOGENOM" id="CLU_056368_2_0_6"/>
<name>A8H3K1_SHEPA</name>
<dbReference type="PROSITE" id="PS51257">
    <property type="entry name" value="PROKAR_LIPOPROTEIN"/>
    <property type="match status" value="1"/>
</dbReference>
<dbReference type="EMBL" id="CP000851">
    <property type="protein sequence ID" value="ABV87138.1"/>
    <property type="molecule type" value="Genomic_DNA"/>
</dbReference>
<keyword evidence="3" id="KW-1185">Reference proteome</keyword>
<dbReference type="InterPro" id="IPR019734">
    <property type="entry name" value="TPR_rpt"/>
</dbReference>
<evidence type="ECO:0000313" key="2">
    <source>
        <dbReference type="EMBL" id="ABV87138.1"/>
    </source>
</evidence>
<dbReference type="SUPFAM" id="SSF48452">
    <property type="entry name" value="TPR-like"/>
    <property type="match status" value="1"/>
</dbReference>
<feature type="chain" id="PRO_5002722314" evidence="1">
    <location>
        <begin position="21"/>
        <end position="380"/>
    </location>
</feature>
<keyword evidence="1" id="KW-0732">Signal</keyword>
<proteinExistence type="predicted"/>
<dbReference type="STRING" id="398579.Spea_1815"/>